<dbReference type="InterPro" id="IPR053141">
    <property type="entry name" value="Mycobact_SerProt_Inhib_Rv3364c"/>
</dbReference>
<accession>A0A1C6VI81</accession>
<dbReference type="EMBL" id="FMIA01000002">
    <property type="protein sequence ID" value="SCL66043.1"/>
    <property type="molecule type" value="Genomic_DNA"/>
</dbReference>
<dbReference type="STRING" id="683228.GA0070617_5942"/>
<evidence type="ECO:0000259" key="1">
    <source>
        <dbReference type="SMART" id="SM00960"/>
    </source>
</evidence>
<sequence length="164" mass="16847">MNDFGAPPVDVPRSADDVTWLVDQFADRVPGVTHALLITSDGLLLAASQGTARNLGERLAASTSGLLSLAQDGGNVLGVGRPEALTVRYPGGHLVCMRAGDAACLMIAASPAADLGVIANEMLRLIDGVGPALTPQLRSELGVLAPEPGGLLGVLGPEPRRLRR</sequence>
<evidence type="ECO:0000313" key="2">
    <source>
        <dbReference type="EMBL" id="SCL66043.1"/>
    </source>
</evidence>
<feature type="domain" description="Roadblock/LAMTOR2" evidence="1">
    <location>
        <begin position="19"/>
        <end position="109"/>
    </location>
</feature>
<keyword evidence="3" id="KW-1185">Reference proteome</keyword>
<dbReference type="RefSeq" id="WP_091445645.1">
    <property type="nucleotide sequence ID" value="NZ_BMMJ01000003.1"/>
</dbReference>
<name>A0A1C6VI81_9ACTN</name>
<gene>
    <name evidence="2" type="ORF">GA0070617_5942</name>
</gene>
<dbReference type="PANTHER" id="PTHR36222">
    <property type="entry name" value="SERINE PROTEASE INHIBITOR RV3364C"/>
    <property type="match status" value="1"/>
</dbReference>
<dbReference type="InterPro" id="IPR004942">
    <property type="entry name" value="Roadblock/LAMTOR2_dom"/>
</dbReference>
<dbReference type="OrthoDB" id="5187023at2"/>
<dbReference type="Pfam" id="PF03259">
    <property type="entry name" value="Robl_LC7"/>
    <property type="match status" value="1"/>
</dbReference>
<reference evidence="2 3" key="1">
    <citation type="submission" date="2016-06" db="EMBL/GenBank/DDBJ databases">
        <authorList>
            <person name="Kjaerup R.B."/>
            <person name="Dalgaard T.S."/>
            <person name="Juul-Madsen H.R."/>
        </authorList>
    </citation>
    <scope>NUCLEOTIDE SEQUENCE [LARGE SCALE GENOMIC DNA]</scope>
    <source>
        <strain evidence="2 3">DSM 45577</strain>
    </source>
</reference>
<evidence type="ECO:0000313" key="3">
    <source>
        <dbReference type="Proteomes" id="UP000198937"/>
    </source>
</evidence>
<proteinExistence type="predicted"/>
<dbReference type="Gene3D" id="3.30.450.30">
    <property type="entry name" value="Dynein light chain 2a, cytoplasmic"/>
    <property type="match status" value="1"/>
</dbReference>
<organism evidence="2 3">
    <name type="scientific">Micromonospora yangpuensis</name>
    <dbReference type="NCBI Taxonomy" id="683228"/>
    <lineage>
        <taxon>Bacteria</taxon>
        <taxon>Bacillati</taxon>
        <taxon>Actinomycetota</taxon>
        <taxon>Actinomycetes</taxon>
        <taxon>Micromonosporales</taxon>
        <taxon>Micromonosporaceae</taxon>
        <taxon>Micromonospora</taxon>
    </lineage>
</organism>
<dbReference type="SMART" id="SM00960">
    <property type="entry name" value="Robl_LC7"/>
    <property type="match status" value="1"/>
</dbReference>
<dbReference type="Proteomes" id="UP000198937">
    <property type="component" value="Unassembled WGS sequence"/>
</dbReference>
<dbReference type="AlphaFoldDB" id="A0A1C6VI81"/>
<dbReference type="PANTHER" id="PTHR36222:SF1">
    <property type="entry name" value="SERINE PROTEASE INHIBITOR RV3364C"/>
    <property type="match status" value="1"/>
</dbReference>
<protein>
    <recommendedName>
        <fullName evidence="1">Roadblock/LAMTOR2 domain-containing protein</fullName>
    </recommendedName>
</protein>
<dbReference type="SUPFAM" id="SSF103196">
    <property type="entry name" value="Roadblock/LC7 domain"/>
    <property type="match status" value="1"/>
</dbReference>